<evidence type="ECO:0000256" key="11">
    <source>
        <dbReference type="ARBA" id="ARBA00023277"/>
    </source>
</evidence>
<evidence type="ECO:0000256" key="16">
    <source>
        <dbReference type="SAM" id="SignalP"/>
    </source>
</evidence>
<organism evidence="18 19">
    <name type="scientific">Lomentospora prolificans</name>
    <dbReference type="NCBI Taxonomy" id="41688"/>
    <lineage>
        <taxon>Eukaryota</taxon>
        <taxon>Fungi</taxon>
        <taxon>Dikarya</taxon>
        <taxon>Ascomycota</taxon>
        <taxon>Pezizomycotina</taxon>
        <taxon>Sordariomycetes</taxon>
        <taxon>Hypocreomycetidae</taxon>
        <taxon>Microascales</taxon>
        <taxon>Microascaceae</taxon>
        <taxon>Lomentospora</taxon>
    </lineage>
</organism>
<evidence type="ECO:0000256" key="9">
    <source>
        <dbReference type="ARBA" id="ARBA00023033"/>
    </source>
</evidence>
<keyword evidence="3" id="KW-0964">Secreted</keyword>
<dbReference type="InterPro" id="IPR005103">
    <property type="entry name" value="AA9_LPMO"/>
</dbReference>
<keyword evidence="10" id="KW-1015">Disulfide bond</keyword>
<keyword evidence="19" id="KW-1185">Reference proteome</keyword>
<evidence type="ECO:0000256" key="7">
    <source>
        <dbReference type="ARBA" id="ARBA00023002"/>
    </source>
</evidence>
<feature type="chain" id="PRO_5014613110" description="lytic cellulose monooxygenase (C4-dehydrogenating)" evidence="16">
    <location>
        <begin position="19"/>
        <end position="297"/>
    </location>
</feature>
<evidence type="ECO:0000256" key="12">
    <source>
        <dbReference type="ARBA" id="ARBA00023326"/>
    </source>
</evidence>
<dbReference type="GO" id="GO:0005576">
    <property type="term" value="C:extracellular region"/>
    <property type="evidence" value="ECO:0007669"/>
    <property type="project" value="UniProtKB-SubCell"/>
</dbReference>
<accession>A0A2N3NL79</accession>
<evidence type="ECO:0000313" key="18">
    <source>
        <dbReference type="EMBL" id="PKS13187.1"/>
    </source>
</evidence>
<evidence type="ECO:0000313" key="19">
    <source>
        <dbReference type="Proteomes" id="UP000233524"/>
    </source>
</evidence>
<keyword evidence="9" id="KW-0503">Monooxygenase</keyword>
<dbReference type="InParanoid" id="A0A2N3NL79"/>
<sequence length="297" mass="32503">MQLAQVASILAFAARAIAHGYIYRITADNTVYPGWDVRLDRALDPPPNRIAFGGGDVVPVTDANSPDIACNKVHSPAPGDIAEVRAGSDVTFHWSRWLYSHKGPITAWMAPYDGDIADVDVNELEFIKFAEDTIDDNGVWGTVRMMDDTNGTWTATIPADIKPGNYVIRQEIIALHFAVGTPKGFELFPIGPQFYLTCFNFKVTGDGDATPQGAKFPGAYDMEEAGLNFDLNSTELYPTVGPKVYQSAYSVDLEAKEHVVISPTGQGEEADEKYYEAQYQVLKQQGDTVAYFDSIGG</sequence>
<dbReference type="PANTHER" id="PTHR33353:SF6">
    <property type="entry name" value="ENDOGLUCANASE IV"/>
    <property type="match status" value="1"/>
</dbReference>
<evidence type="ECO:0000256" key="1">
    <source>
        <dbReference type="ARBA" id="ARBA00001973"/>
    </source>
</evidence>
<evidence type="ECO:0000256" key="3">
    <source>
        <dbReference type="ARBA" id="ARBA00022525"/>
    </source>
</evidence>
<keyword evidence="12" id="KW-0624">Polysaccharide degradation</keyword>
<reference evidence="18 19" key="1">
    <citation type="journal article" date="2017" name="G3 (Bethesda)">
        <title>First Draft Genome Sequence of the Pathogenic Fungus Lomentospora prolificans (Formerly Scedosporium prolificans).</title>
        <authorList>
            <person name="Luo R."/>
            <person name="Zimin A."/>
            <person name="Workman R."/>
            <person name="Fan Y."/>
            <person name="Pertea G."/>
            <person name="Grossman N."/>
            <person name="Wear M.P."/>
            <person name="Jia B."/>
            <person name="Miller H."/>
            <person name="Casadevall A."/>
            <person name="Timp W."/>
            <person name="Zhang S.X."/>
            <person name="Salzberg S.L."/>
        </authorList>
    </citation>
    <scope>NUCLEOTIDE SEQUENCE [LARGE SCALE GENOMIC DNA]</scope>
    <source>
        <strain evidence="18 19">JHH-5317</strain>
    </source>
</reference>
<keyword evidence="6" id="KW-0136">Cellulose degradation</keyword>
<evidence type="ECO:0000259" key="17">
    <source>
        <dbReference type="Pfam" id="PF03443"/>
    </source>
</evidence>
<dbReference type="EC" id="1.14.99.56" evidence="15"/>
<dbReference type="VEuPathDB" id="FungiDB:jhhlp_000532"/>
<keyword evidence="8" id="KW-0186">Copper</keyword>
<evidence type="ECO:0000256" key="5">
    <source>
        <dbReference type="ARBA" id="ARBA00022729"/>
    </source>
</evidence>
<dbReference type="OrthoDB" id="4849160at2759"/>
<comment type="cofactor">
    <cofactor evidence="1">
        <name>Cu(2+)</name>
        <dbReference type="ChEBI" id="CHEBI:29036"/>
    </cofactor>
</comment>
<evidence type="ECO:0000256" key="6">
    <source>
        <dbReference type="ARBA" id="ARBA00023001"/>
    </source>
</evidence>
<dbReference type="EMBL" id="NLAX01000002">
    <property type="protein sequence ID" value="PKS13187.1"/>
    <property type="molecule type" value="Genomic_DNA"/>
</dbReference>
<evidence type="ECO:0000256" key="4">
    <source>
        <dbReference type="ARBA" id="ARBA00022723"/>
    </source>
</evidence>
<dbReference type="CDD" id="cd21175">
    <property type="entry name" value="LPMO_AA9"/>
    <property type="match status" value="1"/>
</dbReference>
<keyword evidence="4" id="KW-0479">Metal-binding</keyword>
<dbReference type="Proteomes" id="UP000233524">
    <property type="component" value="Unassembled WGS sequence"/>
</dbReference>
<dbReference type="InterPro" id="IPR049892">
    <property type="entry name" value="AA9"/>
</dbReference>
<feature type="domain" description="Auxiliary Activity family 9 catalytic" evidence="17">
    <location>
        <begin position="19"/>
        <end position="233"/>
    </location>
</feature>
<comment type="subcellular location">
    <subcellularLocation>
        <location evidence="2">Secreted</location>
    </subcellularLocation>
</comment>
<evidence type="ECO:0000256" key="2">
    <source>
        <dbReference type="ARBA" id="ARBA00004613"/>
    </source>
</evidence>
<dbReference type="GO" id="GO:0030245">
    <property type="term" value="P:cellulose catabolic process"/>
    <property type="evidence" value="ECO:0007669"/>
    <property type="project" value="UniProtKB-KW"/>
</dbReference>
<dbReference type="Gene3D" id="2.70.50.70">
    <property type="match status" value="1"/>
</dbReference>
<comment type="catalytic activity">
    <reaction evidence="14">
        <text>[(1-&gt;4)-beta-D-glucosyl]n+m + reduced acceptor + O2 = 4-dehydro-beta-D-glucosyl-[(1-&gt;4)-beta-D-glucosyl]n-1 + [(1-&gt;4)-beta-D-glucosyl]m + acceptor + H2O.</text>
        <dbReference type="EC" id="1.14.99.56"/>
    </reaction>
</comment>
<keyword evidence="11" id="KW-0119">Carbohydrate metabolism</keyword>
<evidence type="ECO:0000256" key="13">
    <source>
        <dbReference type="ARBA" id="ARBA00044502"/>
    </source>
</evidence>
<evidence type="ECO:0000256" key="14">
    <source>
        <dbReference type="ARBA" id="ARBA00045077"/>
    </source>
</evidence>
<feature type="signal peptide" evidence="16">
    <location>
        <begin position="1"/>
        <end position="18"/>
    </location>
</feature>
<evidence type="ECO:0000256" key="10">
    <source>
        <dbReference type="ARBA" id="ARBA00023157"/>
    </source>
</evidence>
<proteinExistence type="inferred from homology"/>
<gene>
    <name evidence="18" type="ORF">jhhlp_000532</name>
</gene>
<keyword evidence="7" id="KW-0560">Oxidoreductase</keyword>
<name>A0A2N3NL79_9PEZI</name>
<evidence type="ECO:0000256" key="8">
    <source>
        <dbReference type="ARBA" id="ARBA00023008"/>
    </source>
</evidence>
<dbReference type="GO" id="GO:0046872">
    <property type="term" value="F:metal ion binding"/>
    <property type="evidence" value="ECO:0007669"/>
    <property type="project" value="UniProtKB-KW"/>
</dbReference>
<comment type="caution">
    <text evidence="18">The sequence shown here is derived from an EMBL/GenBank/DDBJ whole genome shotgun (WGS) entry which is preliminary data.</text>
</comment>
<comment type="similarity">
    <text evidence="13">Belongs to the polysaccharide monooxygenase AA9 family.</text>
</comment>
<dbReference type="AlphaFoldDB" id="A0A2N3NL79"/>
<keyword evidence="5 16" id="KW-0732">Signal</keyword>
<evidence type="ECO:0000256" key="15">
    <source>
        <dbReference type="ARBA" id="ARBA00047174"/>
    </source>
</evidence>
<protein>
    <recommendedName>
        <fullName evidence="15">lytic cellulose monooxygenase (C4-dehydrogenating)</fullName>
        <ecNumber evidence="15">1.14.99.56</ecNumber>
    </recommendedName>
</protein>
<dbReference type="Pfam" id="PF03443">
    <property type="entry name" value="AA9"/>
    <property type="match status" value="1"/>
</dbReference>
<dbReference type="PANTHER" id="PTHR33353">
    <property type="entry name" value="PUTATIVE (AFU_ORTHOLOGUE AFUA_1G12560)-RELATED"/>
    <property type="match status" value="1"/>
</dbReference>
<dbReference type="GO" id="GO:0004497">
    <property type="term" value="F:monooxygenase activity"/>
    <property type="evidence" value="ECO:0007669"/>
    <property type="project" value="UniProtKB-KW"/>
</dbReference>